<dbReference type="GO" id="GO:0004725">
    <property type="term" value="F:protein tyrosine phosphatase activity"/>
    <property type="evidence" value="ECO:0007669"/>
    <property type="project" value="UniProtKB-EC"/>
</dbReference>
<keyword evidence="2" id="KW-0378">Hydrolase</keyword>
<dbReference type="InterPro" id="IPR008356">
    <property type="entry name" value="Tyr_Pase_KIM-con"/>
</dbReference>
<dbReference type="Ensembl" id="ENSPSTT00000001949.1">
    <property type="protein sequence ID" value="ENSPSTP00000001850.1"/>
    <property type="gene ID" value="ENSPSTG00000001410.1"/>
</dbReference>
<evidence type="ECO:0000256" key="3">
    <source>
        <dbReference type="ARBA" id="ARBA00022912"/>
    </source>
</evidence>
<dbReference type="GO" id="GO:0005886">
    <property type="term" value="C:plasma membrane"/>
    <property type="evidence" value="ECO:0007669"/>
    <property type="project" value="TreeGrafter"/>
</dbReference>
<dbReference type="PANTHER" id="PTHR46198:SF1">
    <property type="entry name" value="TYROSINE-PROTEIN PHOSPHATASE NON-RECEPTOR TYPE 5"/>
    <property type="match status" value="1"/>
</dbReference>
<dbReference type="InterPro" id="IPR000242">
    <property type="entry name" value="PTP_cat"/>
</dbReference>
<proteinExistence type="predicted"/>
<dbReference type="Gene3D" id="3.90.190.10">
    <property type="entry name" value="Protein tyrosine phosphatase superfamily"/>
    <property type="match status" value="1"/>
</dbReference>
<accession>A0A8C9EKA2</accession>
<protein>
    <recommendedName>
        <fullName evidence="1">protein-tyrosine-phosphatase</fullName>
        <ecNumber evidence="1">3.1.3.48</ecNumber>
    </recommendedName>
</protein>
<reference evidence="6" key="1">
    <citation type="submission" date="2025-08" db="UniProtKB">
        <authorList>
            <consortium name="Ensembl"/>
        </authorList>
    </citation>
    <scope>IDENTIFICATION</scope>
</reference>
<name>A0A8C9EKA2_PAVCR</name>
<keyword evidence="4" id="KW-0472">Membrane</keyword>
<dbReference type="PANTHER" id="PTHR46198">
    <property type="entry name" value="PROTEIN-TYROSINE-PHOSPHATASE"/>
    <property type="match status" value="1"/>
</dbReference>
<evidence type="ECO:0000259" key="5">
    <source>
        <dbReference type="PROSITE" id="PS50055"/>
    </source>
</evidence>
<dbReference type="GO" id="GO:0030054">
    <property type="term" value="C:cell junction"/>
    <property type="evidence" value="ECO:0007669"/>
    <property type="project" value="TreeGrafter"/>
</dbReference>
<keyword evidence="4" id="KW-1133">Transmembrane helix</keyword>
<feature type="domain" description="Tyrosine-protein phosphatase" evidence="5">
    <location>
        <begin position="54"/>
        <end position="217"/>
    </location>
</feature>
<dbReference type="GO" id="GO:0005829">
    <property type="term" value="C:cytosol"/>
    <property type="evidence" value="ECO:0007669"/>
    <property type="project" value="TreeGrafter"/>
</dbReference>
<evidence type="ECO:0000256" key="1">
    <source>
        <dbReference type="ARBA" id="ARBA00013064"/>
    </source>
</evidence>
<keyword evidence="4" id="KW-0812">Transmembrane</keyword>
<evidence type="ECO:0000256" key="4">
    <source>
        <dbReference type="SAM" id="Phobius"/>
    </source>
</evidence>
<dbReference type="EC" id="3.1.3.48" evidence="1"/>
<feature type="transmembrane region" description="Helical" evidence="4">
    <location>
        <begin position="21"/>
        <end position="41"/>
    </location>
</feature>
<organism evidence="6 7">
    <name type="scientific">Pavo cristatus</name>
    <name type="common">Indian peafowl</name>
    <name type="synonym">Blue peafowl</name>
    <dbReference type="NCBI Taxonomy" id="9049"/>
    <lineage>
        <taxon>Eukaryota</taxon>
        <taxon>Metazoa</taxon>
        <taxon>Chordata</taxon>
        <taxon>Craniata</taxon>
        <taxon>Vertebrata</taxon>
        <taxon>Euteleostomi</taxon>
        <taxon>Archelosauria</taxon>
        <taxon>Archosauria</taxon>
        <taxon>Dinosauria</taxon>
        <taxon>Saurischia</taxon>
        <taxon>Theropoda</taxon>
        <taxon>Coelurosauria</taxon>
        <taxon>Aves</taxon>
        <taxon>Neognathae</taxon>
        <taxon>Galloanserae</taxon>
        <taxon>Galliformes</taxon>
        <taxon>Phasianidae</taxon>
        <taxon>Phasianinae</taxon>
        <taxon>Pavo</taxon>
    </lineage>
</organism>
<dbReference type="GO" id="GO:0019901">
    <property type="term" value="F:protein kinase binding"/>
    <property type="evidence" value="ECO:0007669"/>
    <property type="project" value="TreeGrafter"/>
</dbReference>
<keyword evidence="7" id="KW-1185">Reference proteome</keyword>
<dbReference type="Proteomes" id="UP000694428">
    <property type="component" value="Unplaced"/>
</dbReference>
<reference evidence="6" key="2">
    <citation type="submission" date="2025-09" db="UniProtKB">
        <authorList>
            <consortium name="Ensembl"/>
        </authorList>
    </citation>
    <scope>IDENTIFICATION</scope>
</reference>
<dbReference type="SMART" id="SM00194">
    <property type="entry name" value="PTPc"/>
    <property type="match status" value="1"/>
</dbReference>
<dbReference type="PRINTS" id="PR00700">
    <property type="entry name" value="PRTYPHPHTASE"/>
</dbReference>
<dbReference type="SUPFAM" id="SSF52799">
    <property type="entry name" value="(Phosphotyrosine protein) phosphatases II"/>
    <property type="match status" value="1"/>
</dbReference>
<evidence type="ECO:0000313" key="6">
    <source>
        <dbReference type="Ensembl" id="ENSPSTP00000001850.1"/>
    </source>
</evidence>
<dbReference type="GO" id="GO:0007165">
    <property type="term" value="P:signal transduction"/>
    <property type="evidence" value="ECO:0007669"/>
    <property type="project" value="TreeGrafter"/>
</dbReference>
<dbReference type="PROSITE" id="PS50055">
    <property type="entry name" value="TYR_PHOSPHATASE_PTP"/>
    <property type="match status" value="1"/>
</dbReference>
<dbReference type="Pfam" id="PF00102">
    <property type="entry name" value="Y_phosphatase"/>
    <property type="match status" value="1"/>
</dbReference>
<sequence>MTMDVCKCLSCVDLARVTSRLWTLIAGAMTPYCAFALRTYVQERRKELILQCLRSNQLLKTEPSRLGVDIPIKTDLLSFSWQGYGGEEKVYIATQGPIVNTVSDFWRMVWQERSPIIVMITNIEEMNEKCTEYWPEEQITYEGIEIIVNQVIQADDYRLRLITLKKGEEVRNLKHYWYTSWPDQKTPDQAPPLLQLVLEVEEAMQSAEEKNAPVIVHWLLCIQWLAADSVMLNHWSETCKRRGPTEYDFVSATVTWPGARGVSMLLHFYESECYSLSLQDNEIYRREPLYKRYVL</sequence>
<dbReference type="InterPro" id="IPR029021">
    <property type="entry name" value="Prot-tyrosine_phosphatase-like"/>
</dbReference>
<dbReference type="AlphaFoldDB" id="A0A8C9EKA2"/>
<keyword evidence="3" id="KW-0904">Protein phosphatase</keyword>
<evidence type="ECO:0000313" key="7">
    <source>
        <dbReference type="Proteomes" id="UP000694428"/>
    </source>
</evidence>
<evidence type="ECO:0000256" key="2">
    <source>
        <dbReference type="ARBA" id="ARBA00022801"/>
    </source>
</evidence>